<feature type="domain" description="HTH tetR-type" evidence="5">
    <location>
        <begin position="3"/>
        <end position="63"/>
    </location>
</feature>
<dbReference type="Pfam" id="PF00440">
    <property type="entry name" value="TetR_N"/>
    <property type="match status" value="1"/>
</dbReference>
<feature type="DNA-binding region" description="H-T-H motif" evidence="4">
    <location>
        <begin position="26"/>
        <end position="45"/>
    </location>
</feature>
<dbReference type="PANTHER" id="PTHR47506">
    <property type="entry name" value="TRANSCRIPTIONAL REGULATORY PROTEIN"/>
    <property type="match status" value="1"/>
</dbReference>
<evidence type="ECO:0000256" key="1">
    <source>
        <dbReference type="ARBA" id="ARBA00023015"/>
    </source>
</evidence>
<evidence type="ECO:0000256" key="2">
    <source>
        <dbReference type="ARBA" id="ARBA00023125"/>
    </source>
</evidence>
<sequence>MAGDTRERLVRVARDLIHGSSFAQVSVEDICKEAGVHRGSLYHFFPSKERLGLAVLDANWAMMAALLDEAFGAEAPPLERIDRFVRGFGGMIALMRERMGSTPECPIGGLSAELSAKGDEPRAHATRILDAWAAYFSDALREARARGEVDPTVDPHESALRILAYLQGTALLAKAYDRPELVEHARDGVRALLAPSH</sequence>
<dbReference type="PANTHER" id="PTHR47506:SF6">
    <property type="entry name" value="HTH-TYPE TRANSCRIPTIONAL REPRESSOR NEMR"/>
    <property type="match status" value="1"/>
</dbReference>
<dbReference type="PROSITE" id="PS01081">
    <property type="entry name" value="HTH_TETR_1"/>
    <property type="match status" value="1"/>
</dbReference>
<evidence type="ECO:0000259" key="5">
    <source>
        <dbReference type="PROSITE" id="PS50977"/>
    </source>
</evidence>
<dbReference type="RefSeq" id="WP_311512846.1">
    <property type="nucleotide sequence ID" value="NZ_JAVREP010000011.1"/>
</dbReference>
<dbReference type="InterPro" id="IPR011075">
    <property type="entry name" value="TetR_C"/>
</dbReference>
<dbReference type="EMBL" id="JAVREP010000011">
    <property type="protein sequence ID" value="MDT0330276.1"/>
    <property type="molecule type" value="Genomic_DNA"/>
</dbReference>
<dbReference type="InterPro" id="IPR036271">
    <property type="entry name" value="Tet_transcr_reg_TetR-rel_C_sf"/>
</dbReference>
<evidence type="ECO:0000256" key="3">
    <source>
        <dbReference type="ARBA" id="ARBA00023163"/>
    </source>
</evidence>
<keyword evidence="3" id="KW-0804">Transcription</keyword>
<protein>
    <submittedName>
        <fullName evidence="6">TetR/AcrR family transcriptional regulator</fullName>
    </submittedName>
</protein>
<dbReference type="InterPro" id="IPR009057">
    <property type="entry name" value="Homeodomain-like_sf"/>
</dbReference>
<dbReference type="InterPro" id="IPR001647">
    <property type="entry name" value="HTH_TetR"/>
</dbReference>
<comment type="caution">
    <text evidence="6">The sequence shown here is derived from an EMBL/GenBank/DDBJ whole genome shotgun (WGS) entry which is preliminary data.</text>
</comment>
<evidence type="ECO:0000313" key="7">
    <source>
        <dbReference type="Proteomes" id="UP001183390"/>
    </source>
</evidence>
<proteinExistence type="predicted"/>
<dbReference type="InterPro" id="IPR023772">
    <property type="entry name" value="DNA-bd_HTH_TetR-type_CS"/>
</dbReference>
<dbReference type="SUPFAM" id="SSF46689">
    <property type="entry name" value="Homeodomain-like"/>
    <property type="match status" value="1"/>
</dbReference>
<dbReference type="PROSITE" id="PS50977">
    <property type="entry name" value="HTH_TETR_2"/>
    <property type="match status" value="1"/>
</dbReference>
<evidence type="ECO:0000256" key="4">
    <source>
        <dbReference type="PROSITE-ProRule" id="PRU00335"/>
    </source>
</evidence>
<organism evidence="6 7">
    <name type="scientific">Nocardiopsis lambiniae</name>
    <dbReference type="NCBI Taxonomy" id="3075539"/>
    <lineage>
        <taxon>Bacteria</taxon>
        <taxon>Bacillati</taxon>
        <taxon>Actinomycetota</taxon>
        <taxon>Actinomycetes</taxon>
        <taxon>Streptosporangiales</taxon>
        <taxon>Nocardiopsidaceae</taxon>
        <taxon>Nocardiopsis</taxon>
    </lineage>
</organism>
<gene>
    <name evidence="6" type="ORF">RM479_17820</name>
</gene>
<keyword evidence="7" id="KW-1185">Reference proteome</keyword>
<evidence type="ECO:0000313" key="6">
    <source>
        <dbReference type="EMBL" id="MDT0330276.1"/>
    </source>
</evidence>
<accession>A0ABU2MED5</accession>
<dbReference type="SUPFAM" id="SSF48498">
    <property type="entry name" value="Tetracyclin repressor-like, C-terminal domain"/>
    <property type="match status" value="1"/>
</dbReference>
<keyword evidence="1" id="KW-0805">Transcription regulation</keyword>
<keyword evidence="2 4" id="KW-0238">DNA-binding</keyword>
<dbReference type="Pfam" id="PF16925">
    <property type="entry name" value="TetR_C_13"/>
    <property type="match status" value="1"/>
</dbReference>
<dbReference type="Proteomes" id="UP001183390">
    <property type="component" value="Unassembled WGS sequence"/>
</dbReference>
<name>A0ABU2MED5_9ACTN</name>
<reference evidence="7" key="1">
    <citation type="submission" date="2023-07" db="EMBL/GenBank/DDBJ databases">
        <title>30 novel species of actinomycetes from the DSMZ collection.</title>
        <authorList>
            <person name="Nouioui I."/>
        </authorList>
    </citation>
    <scope>NUCLEOTIDE SEQUENCE [LARGE SCALE GENOMIC DNA]</scope>
    <source>
        <strain evidence="7">DSM 44743</strain>
    </source>
</reference>
<dbReference type="Gene3D" id="1.10.357.10">
    <property type="entry name" value="Tetracycline Repressor, domain 2"/>
    <property type="match status" value="1"/>
</dbReference>